<dbReference type="PANTHER" id="PTHR19303">
    <property type="entry name" value="TRANSPOSON"/>
    <property type="match status" value="1"/>
</dbReference>
<dbReference type="OrthoDB" id="5875523at2759"/>
<evidence type="ECO:0000256" key="1">
    <source>
        <dbReference type="ARBA" id="ARBA00004123"/>
    </source>
</evidence>
<protein>
    <recommendedName>
        <fullName evidence="3">HTH CENPB-type domain-containing protein</fullName>
    </recommendedName>
</protein>
<dbReference type="PROSITE" id="PS51253">
    <property type="entry name" value="HTH_CENPB"/>
    <property type="match status" value="1"/>
</dbReference>
<keyword evidence="2" id="KW-0238">DNA-binding</keyword>
<name>A0A4Y2MUQ5_ARAVE</name>
<evidence type="ECO:0000313" key="5">
    <source>
        <dbReference type="Proteomes" id="UP000499080"/>
    </source>
</evidence>
<dbReference type="EMBL" id="BGPR01007766">
    <property type="protein sequence ID" value="GBN29386.1"/>
    <property type="molecule type" value="Genomic_DNA"/>
</dbReference>
<evidence type="ECO:0000256" key="2">
    <source>
        <dbReference type="ARBA" id="ARBA00023125"/>
    </source>
</evidence>
<keyword evidence="5" id="KW-1185">Reference proteome</keyword>
<evidence type="ECO:0000259" key="3">
    <source>
        <dbReference type="PROSITE" id="PS51253"/>
    </source>
</evidence>
<organism evidence="4 5">
    <name type="scientific">Araneus ventricosus</name>
    <name type="common">Orbweaver spider</name>
    <name type="synonym">Epeira ventricosa</name>
    <dbReference type="NCBI Taxonomy" id="182803"/>
    <lineage>
        <taxon>Eukaryota</taxon>
        <taxon>Metazoa</taxon>
        <taxon>Ecdysozoa</taxon>
        <taxon>Arthropoda</taxon>
        <taxon>Chelicerata</taxon>
        <taxon>Arachnida</taxon>
        <taxon>Araneae</taxon>
        <taxon>Araneomorphae</taxon>
        <taxon>Entelegynae</taxon>
        <taxon>Araneoidea</taxon>
        <taxon>Araneidae</taxon>
        <taxon>Araneus</taxon>
    </lineage>
</organism>
<accession>A0A4Y2MUQ5</accession>
<dbReference type="InterPro" id="IPR050863">
    <property type="entry name" value="CenT-Element_Derived"/>
</dbReference>
<dbReference type="Proteomes" id="UP000499080">
    <property type="component" value="Unassembled WGS sequence"/>
</dbReference>
<reference evidence="4 5" key="1">
    <citation type="journal article" date="2019" name="Sci. Rep.">
        <title>Orb-weaving spider Araneus ventricosus genome elucidates the spidroin gene catalogue.</title>
        <authorList>
            <person name="Kono N."/>
            <person name="Nakamura H."/>
            <person name="Ohtoshi R."/>
            <person name="Moran D.A.P."/>
            <person name="Shinohara A."/>
            <person name="Yoshida Y."/>
            <person name="Fujiwara M."/>
            <person name="Mori M."/>
            <person name="Tomita M."/>
            <person name="Arakawa K."/>
        </authorList>
    </citation>
    <scope>NUCLEOTIDE SEQUENCE [LARGE SCALE GENOMIC DNA]</scope>
</reference>
<gene>
    <name evidence="4" type="ORF">AVEN_78160_1</name>
</gene>
<proteinExistence type="predicted"/>
<dbReference type="Gene3D" id="1.10.10.60">
    <property type="entry name" value="Homeodomain-like"/>
    <property type="match status" value="1"/>
</dbReference>
<comment type="subcellular location">
    <subcellularLocation>
        <location evidence="1">Nucleus</location>
    </subcellularLocation>
</comment>
<evidence type="ECO:0000313" key="4">
    <source>
        <dbReference type="EMBL" id="GBN29386.1"/>
    </source>
</evidence>
<dbReference type="InterPro" id="IPR006600">
    <property type="entry name" value="HTH_CenpB_DNA-bd_dom"/>
</dbReference>
<dbReference type="SMART" id="SM00674">
    <property type="entry name" value="CENPB"/>
    <property type="match status" value="1"/>
</dbReference>
<dbReference type="GO" id="GO:0003677">
    <property type="term" value="F:DNA binding"/>
    <property type="evidence" value="ECO:0007669"/>
    <property type="project" value="UniProtKB-KW"/>
</dbReference>
<comment type="caution">
    <text evidence="4">The sequence shown here is derived from an EMBL/GenBank/DDBJ whole genome shotgun (WGS) entry which is preliminary data.</text>
</comment>
<dbReference type="Pfam" id="PF03221">
    <property type="entry name" value="HTH_Tnp_Tc5"/>
    <property type="match status" value="1"/>
</dbReference>
<feature type="domain" description="HTH CENPB-type" evidence="3">
    <location>
        <begin position="1"/>
        <end position="63"/>
    </location>
</feature>
<sequence>MMIWIKQCWSGFVEFEIVIAPISGALVQEKAVEFAKTLGYPDFKASAGWLVKFKKRHGLTQKSISWESADVPEEVCDGWMQKIPEILQEFSPQNIFHADET</sequence>
<dbReference type="PANTHER" id="PTHR19303:SF73">
    <property type="entry name" value="PROTEIN PDC2"/>
    <property type="match status" value="1"/>
</dbReference>
<dbReference type="GO" id="GO:0005634">
    <property type="term" value="C:nucleus"/>
    <property type="evidence" value="ECO:0007669"/>
    <property type="project" value="UniProtKB-SubCell"/>
</dbReference>
<dbReference type="AlphaFoldDB" id="A0A4Y2MUQ5"/>
<dbReference type="InterPro" id="IPR009057">
    <property type="entry name" value="Homeodomain-like_sf"/>
</dbReference>
<dbReference type="SUPFAM" id="SSF46689">
    <property type="entry name" value="Homeodomain-like"/>
    <property type="match status" value="1"/>
</dbReference>